<accession>A0A4Y3K6L9</accession>
<evidence type="ECO:0008006" key="4">
    <source>
        <dbReference type="Google" id="ProtNLM"/>
    </source>
</evidence>
<protein>
    <recommendedName>
        <fullName evidence="4">Secreted protein</fullName>
    </recommendedName>
</protein>
<proteinExistence type="predicted"/>
<keyword evidence="3" id="KW-1185">Reference proteome</keyword>
<dbReference type="Proteomes" id="UP000315842">
    <property type="component" value="Unassembled WGS sequence"/>
</dbReference>
<dbReference type="AlphaFoldDB" id="A0A4Y3K6L9"/>
<sequence length="120" mass="12273">MHRYQDRARRGLRRGIVAAVSFGIPLVALTGCADDEVEPSSPVAGAISACLTAAQEQSQLELPADDGDGLDISVDVDGQGWWAVVAATRGADPKLTLTCTAVPDGGPLGARAASWSVAEG</sequence>
<gene>
    <name evidence="2" type="ORF">CUD01_01070</name>
</gene>
<evidence type="ECO:0000313" key="3">
    <source>
        <dbReference type="Proteomes" id="UP000315842"/>
    </source>
</evidence>
<comment type="caution">
    <text evidence="2">The sequence shown here is derived from an EMBL/GenBank/DDBJ whole genome shotgun (WGS) entry which is preliminary data.</text>
</comment>
<dbReference type="PROSITE" id="PS51257">
    <property type="entry name" value="PROKAR_LIPOPROTEIN"/>
    <property type="match status" value="1"/>
</dbReference>
<dbReference type="EMBL" id="BJLP01000001">
    <property type="protein sequence ID" value="GEA79663.1"/>
    <property type="molecule type" value="Genomic_DNA"/>
</dbReference>
<name>A0A4Y3K6L9_CELUD</name>
<dbReference type="RefSeq" id="WP_141317827.1">
    <property type="nucleotide sequence ID" value="NZ_BJLP01000001.1"/>
</dbReference>
<keyword evidence="1" id="KW-0732">Signal</keyword>
<feature type="chain" id="PRO_5021225946" description="Secreted protein" evidence="1">
    <location>
        <begin position="34"/>
        <end position="120"/>
    </location>
</feature>
<evidence type="ECO:0000256" key="1">
    <source>
        <dbReference type="SAM" id="SignalP"/>
    </source>
</evidence>
<evidence type="ECO:0000313" key="2">
    <source>
        <dbReference type="EMBL" id="GEA79663.1"/>
    </source>
</evidence>
<feature type="signal peptide" evidence="1">
    <location>
        <begin position="1"/>
        <end position="33"/>
    </location>
</feature>
<organism evidence="2 3">
    <name type="scientific">Cellulomonas uda</name>
    <dbReference type="NCBI Taxonomy" id="1714"/>
    <lineage>
        <taxon>Bacteria</taxon>
        <taxon>Bacillati</taxon>
        <taxon>Actinomycetota</taxon>
        <taxon>Actinomycetes</taxon>
        <taxon>Micrococcales</taxon>
        <taxon>Cellulomonadaceae</taxon>
        <taxon>Cellulomonas</taxon>
    </lineage>
</organism>
<reference evidence="2 3" key="1">
    <citation type="submission" date="2019-06" db="EMBL/GenBank/DDBJ databases">
        <title>Whole genome shotgun sequence of Cellulomonas uda NBRC 3747.</title>
        <authorList>
            <person name="Hosoyama A."/>
            <person name="Uohara A."/>
            <person name="Ohji S."/>
            <person name="Ichikawa N."/>
        </authorList>
    </citation>
    <scope>NUCLEOTIDE SEQUENCE [LARGE SCALE GENOMIC DNA]</scope>
    <source>
        <strain evidence="2 3">NBRC 3747</strain>
    </source>
</reference>